<keyword evidence="3" id="KW-0255">Endonuclease</keyword>
<protein>
    <submittedName>
        <fullName evidence="3">Putative restriction endonuclease</fullName>
    </submittedName>
</protein>
<dbReference type="EMBL" id="FOOT01000001">
    <property type="protein sequence ID" value="SFG00588.1"/>
    <property type="molecule type" value="Genomic_DNA"/>
</dbReference>
<keyword evidence="3" id="KW-0540">Nuclease</keyword>
<evidence type="ECO:0000313" key="4">
    <source>
        <dbReference type="Proteomes" id="UP000198724"/>
    </source>
</evidence>
<dbReference type="NCBIfam" id="NF045808">
    <property type="entry name" value="PT-DNA_restrict"/>
    <property type="match status" value="1"/>
</dbReference>
<feature type="domain" description="ScoMcrA-like DNA sulfur-binding" evidence="2">
    <location>
        <begin position="4"/>
        <end position="153"/>
    </location>
</feature>
<keyword evidence="3" id="KW-0378">Hydrolase</keyword>
<dbReference type="Pfam" id="PF13391">
    <property type="entry name" value="HNH_2"/>
    <property type="match status" value="1"/>
</dbReference>
<dbReference type="Pfam" id="PF26340">
    <property type="entry name" value="DNA-SBD_ScoMcrA"/>
    <property type="match status" value="1"/>
</dbReference>
<name>A0A1I2NAP7_9BACT</name>
<dbReference type="PIRSF" id="PIRSF030850">
    <property type="entry name" value="UCP030850"/>
    <property type="match status" value="1"/>
</dbReference>
<dbReference type="OrthoDB" id="67788at2"/>
<dbReference type="AlphaFoldDB" id="A0A1I2NAP7"/>
<dbReference type="Proteomes" id="UP000198724">
    <property type="component" value="Unassembled WGS sequence"/>
</dbReference>
<accession>A0A1I2NAP7</accession>
<dbReference type="GO" id="GO:0004519">
    <property type="term" value="F:endonuclease activity"/>
    <property type="evidence" value="ECO:0007669"/>
    <property type="project" value="UniProtKB-KW"/>
</dbReference>
<dbReference type="STRING" id="1436961.SAMN05421739_101651"/>
<gene>
    <name evidence="3" type="ORF">SAMN05421739_101651</name>
</gene>
<feature type="domain" description="HNH nuclease" evidence="1">
    <location>
        <begin position="185"/>
        <end position="238"/>
    </location>
</feature>
<evidence type="ECO:0000313" key="3">
    <source>
        <dbReference type="EMBL" id="SFG00588.1"/>
    </source>
</evidence>
<reference evidence="4" key="1">
    <citation type="submission" date="2016-10" db="EMBL/GenBank/DDBJ databases">
        <authorList>
            <person name="Varghese N."/>
            <person name="Submissions S."/>
        </authorList>
    </citation>
    <scope>NUCLEOTIDE SEQUENCE [LARGE SCALE GENOMIC DNA]</scope>
    <source>
        <strain evidence="4">LP51</strain>
    </source>
</reference>
<organism evidence="3 4">
    <name type="scientific">Pontibacter chinhatensis</name>
    <dbReference type="NCBI Taxonomy" id="1436961"/>
    <lineage>
        <taxon>Bacteria</taxon>
        <taxon>Pseudomonadati</taxon>
        <taxon>Bacteroidota</taxon>
        <taxon>Cytophagia</taxon>
        <taxon>Cytophagales</taxon>
        <taxon>Hymenobacteraceae</taxon>
        <taxon>Pontibacter</taxon>
    </lineage>
</organism>
<proteinExistence type="predicted"/>
<dbReference type="RefSeq" id="WP_092098963.1">
    <property type="nucleotide sequence ID" value="NZ_FOOT01000001.1"/>
</dbReference>
<keyword evidence="4" id="KW-1185">Reference proteome</keyword>
<evidence type="ECO:0000259" key="2">
    <source>
        <dbReference type="Pfam" id="PF26340"/>
    </source>
</evidence>
<dbReference type="InterPro" id="IPR011396">
    <property type="entry name" value="PT_DNA_restrict"/>
</dbReference>
<evidence type="ECO:0000259" key="1">
    <source>
        <dbReference type="Pfam" id="PF13391"/>
    </source>
</evidence>
<dbReference type="InterPro" id="IPR003615">
    <property type="entry name" value="HNH_nuc"/>
</dbReference>
<dbReference type="InterPro" id="IPR058813">
    <property type="entry name" value="DNA-SBD_ScoMcrA"/>
</dbReference>
<sequence>MPGSDLLSHFQNINTWKSKGTRAPHKPLLILMALGEMQRGNTGFIPYTSIEPKLKDLLIDFGPYRKSYHPNFPFTKLANDGLWQFNKPDLLNTRQDYSSKFLRDHDLQGKFPDEVAQQLKQNPDLLRSVAENILEQNFPETLHQDILDAVGLDISVTPATQLIKRTRKRDPLFRESILRAYEYQCAVCGFSVRLRHQLLALEAAHIMWHQAGGPDVEVNGLALCATHHKLFDMGAFTVTEELKMLVSDEVNGIGAQDWLIRHDGKSIKPPQKKAFYPNPEYTAWHVNEVFKGGYRDS</sequence>